<evidence type="ECO:0000256" key="8">
    <source>
        <dbReference type="ARBA" id="ARBA00023125"/>
    </source>
</evidence>
<keyword evidence="5 15" id="KW-0347">Helicase</keyword>
<sequence>MIRDLATQRQVDAARPGNSTWLAANAGSGKTRVLTDRVARLLLDGVLPEHILCLTYTKAAATEMQNRLFKRLGGWAMLEDVDLRRELATLGVETDLSEPFLQGARTLFARAIETPGGLRIQTIHSFCSSILRRFPLEAQVSPQFKEMEDRSAQMLRAEILDRMSEGPKAHLVQAIAPFISGDDTEKLLSEVCRRRDGFAIALTPGDIFASYGLAADVTAQSLRAQVFLGSEMSFLPQIAAHLETSGVNDKKAAVILKMVTVADGPGLTLLKQACLTQKGTIRKNFPAKAVRVNAPELCEEFDQLIARVADSIEAERALASAQRDIALHRFAQDFLPKYEHEKTLRGWLDFDDLISRTRDLLSDPRVAAWVLYRLDGGIDHILVDEAQDTSPVQWQVIERLAQEFTSGEGARADVRRTIFVVGDKKQSIYSFQGADPSEFDRMRAEFDERLKTTDAPLVPMTLEHSFRSAEAILRLADNTFDGAIASGFTDDQKHIAFKDRMPGRVDLWPLIDKIKEDSDGAWFEPLDRIGSTHHTVILAKRIAYFIRTTIEAETPLPVEKGFSGDYEARPVHAGDFLILVRGRSRLFKEIIRACKQEGLPIAGSDRLKVMSELAVRDIIALLTYLSTPEDDLSLATALRSPLFGFSEQQLFDLAHRRGGKYLWESLRDRRDEFPEAMAILDDLRGQTDFLRPYDLIDRILTRHLGRRLLIGRLGPEAEDGVNALLGQALSYEQSDVPSLTGFLQWAQADNLEIKRAPDSAGETLRVMTVHGSKGLEAPIVILPDCAAPRRDLRDAILGDADGTMWKQTGDLQPERHRDAVEARQEKERQERDRLLYVGLTRAEKWLVVAASGDLGNGEDVWYKQVQRGMVASGPTEVDYDFGPYGSGAGLQIGDPDWSGLEMTRTSKPVLAETVLPELFTKPAPTPLPAIETRSPSDLGGAKALAGADGDTVEVAKARGTLLHSLLEHLAPLPPLERPDAGTELLEQHRKAAENSGLLPMLSQILAEALSVLSTPALSQFFDSRSLAEVPVTAEIPDIGRIHGVIDRLLISDKKIIAVDFKSNRTVPQNAAQTPEGLLRQMGAYAAALAQIFPNHEVELGLLWTANCHYMPLPHDLVTQALGRTTAS</sequence>
<dbReference type="RefSeq" id="WP_097804180.1">
    <property type="nucleotide sequence ID" value="NZ_FXYH01000005.1"/>
</dbReference>
<evidence type="ECO:0000256" key="14">
    <source>
        <dbReference type="ARBA" id="ARBA00048988"/>
    </source>
</evidence>
<dbReference type="GO" id="GO:0004527">
    <property type="term" value="F:exonuclease activity"/>
    <property type="evidence" value="ECO:0007669"/>
    <property type="project" value="UniProtKB-KW"/>
</dbReference>
<evidence type="ECO:0000256" key="6">
    <source>
        <dbReference type="ARBA" id="ARBA00022839"/>
    </source>
</evidence>
<protein>
    <recommendedName>
        <fullName evidence="12">DNA 3'-5' helicase</fullName>
        <ecNumber evidence="12">5.6.2.4</ecNumber>
    </recommendedName>
    <alternativeName>
        <fullName evidence="13">DNA 3'-5' helicase II</fullName>
    </alternativeName>
</protein>
<keyword evidence="7 15" id="KW-0067">ATP-binding</keyword>
<dbReference type="GO" id="GO:0003677">
    <property type="term" value="F:DNA binding"/>
    <property type="evidence" value="ECO:0007669"/>
    <property type="project" value="UniProtKB-KW"/>
</dbReference>
<dbReference type="InterPro" id="IPR011335">
    <property type="entry name" value="Restrct_endonuc-II-like"/>
</dbReference>
<evidence type="ECO:0000259" key="17">
    <source>
        <dbReference type="PROSITE" id="PS51198"/>
    </source>
</evidence>
<evidence type="ECO:0000256" key="13">
    <source>
        <dbReference type="ARBA" id="ARBA00034923"/>
    </source>
</evidence>
<feature type="region of interest" description="Disordered" evidence="16">
    <location>
        <begin position="804"/>
        <end position="825"/>
    </location>
</feature>
<dbReference type="NCBIfam" id="TIGR02784">
    <property type="entry name" value="addA_alphas"/>
    <property type="match status" value="1"/>
</dbReference>
<dbReference type="GO" id="GO:0000725">
    <property type="term" value="P:recombinational repair"/>
    <property type="evidence" value="ECO:0007669"/>
    <property type="project" value="TreeGrafter"/>
</dbReference>
<dbReference type="GO" id="GO:0043138">
    <property type="term" value="F:3'-5' DNA helicase activity"/>
    <property type="evidence" value="ECO:0007669"/>
    <property type="project" value="UniProtKB-EC"/>
</dbReference>
<dbReference type="InterPro" id="IPR038726">
    <property type="entry name" value="PDDEXK_AddAB-type"/>
</dbReference>
<dbReference type="EMBL" id="FXYH01000005">
    <property type="protein sequence ID" value="SMX39267.1"/>
    <property type="molecule type" value="Genomic_DNA"/>
</dbReference>
<evidence type="ECO:0000256" key="3">
    <source>
        <dbReference type="ARBA" id="ARBA00022763"/>
    </source>
</evidence>
<dbReference type="GO" id="GO:0005524">
    <property type="term" value="F:ATP binding"/>
    <property type="evidence" value="ECO:0007669"/>
    <property type="project" value="UniProtKB-UniRule"/>
</dbReference>
<dbReference type="Pfam" id="PF00580">
    <property type="entry name" value="UvrD-helicase"/>
    <property type="match status" value="1"/>
</dbReference>
<comment type="catalytic activity">
    <reaction evidence="14">
        <text>ATP + H2O = ADP + phosphate + H(+)</text>
        <dbReference type="Rhea" id="RHEA:13065"/>
        <dbReference type="ChEBI" id="CHEBI:15377"/>
        <dbReference type="ChEBI" id="CHEBI:15378"/>
        <dbReference type="ChEBI" id="CHEBI:30616"/>
        <dbReference type="ChEBI" id="CHEBI:43474"/>
        <dbReference type="ChEBI" id="CHEBI:456216"/>
        <dbReference type="EC" id="5.6.2.4"/>
    </reaction>
</comment>
<keyword evidence="3" id="KW-0227">DNA damage</keyword>
<feature type="binding site" evidence="15">
    <location>
        <begin position="24"/>
        <end position="31"/>
    </location>
    <ligand>
        <name>ATP</name>
        <dbReference type="ChEBI" id="CHEBI:30616"/>
    </ligand>
</feature>
<feature type="compositionally biased region" description="Basic and acidic residues" evidence="16">
    <location>
        <begin position="812"/>
        <end position="825"/>
    </location>
</feature>
<keyword evidence="20" id="KW-1185">Reference proteome</keyword>
<dbReference type="InterPro" id="IPR014016">
    <property type="entry name" value="UvrD-like_ATP-bd"/>
</dbReference>
<dbReference type="PANTHER" id="PTHR11070:SF2">
    <property type="entry name" value="ATP-DEPENDENT DNA HELICASE SRS2"/>
    <property type="match status" value="1"/>
</dbReference>
<dbReference type="Gene3D" id="3.90.320.10">
    <property type="match status" value="1"/>
</dbReference>
<evidence type="ECO:0000256" key="5">
    <source>
        <dbReference type="ARBA" id="ARBA00022806"/>
    </source>
</evidence>
<keyword evidence="10" id="KW-0413">Isomerase</keyword>
<keyword evidence="8" id="KW-0238">DNA-binding</keyword>
<dbReference type="SUPFAM" id="SSF52980">
    <property type="entry name" value="Restriction endonuclease-like"/>
    <property type="match status" value="1"/>
</dbReference>
<dbReference type="InterPro" id="IPR014017">
    <property type="entry name" value="DNA_helicase_UvrD-like_C"/>
</dbReference>
<dbReference type="Pfam" id="PF13361">
    <property type="entry name" value="UvrD_C"/>
    <property type="match status" value="1"/>
</dbReference>
<dbReference type="GO" id="GO:0005829">
    <property type="term" value="C:cytosol"/>
    <property type="evidence" value="ECO:0007669"/>
    <property type="project" value="TreeGrafter"/>
</dbReference>
<accession>A0A238K9V2</accession>
<evidence type="ECO:0000256" key="12">
    <source>
        <dbReference type="ARBA" id="ARBA00034808"/>
    </source>
</evidence>
<evidence type="ECO:0000313" key="19">
    <source>
        <dbReference type="EMBL" id="SMX39267.1"/>
    </source>
</evidence>
<evidence type="ECO:0000256" key="15">
    <source>
        <dbReference type="PROSITE-ProRule" id="PRU00560"/>
    </source>
</evidence>
<evidence type="ECO:0000259" key="18">
    <source>
        <dbReference type="PROSITE" id="PS51217"/>
    </source>
</evidence>
<dbReference type="GO" id="GO:0033202">
    <property type="term" value="C:DNA helicase complex"/>
    <property type="evidence" value="ECO:0007669"/>
    <property type="project" value="TreeGrafter"/>
</dbReference>
<dbReference type="InterPro" id="IPR011604">
    <property type="entry name" value="PDDEXK-like_dom_sf"/>
</dbReference>
<dbReference type="PROSITE" id="PS51217">
    <property type="entry name" value="UVRD_HELICASE_CTER"/>
    <property type="match status" value="1"/>
</dbReference>
<comment type="catalytic activity">
    <reaction evidence="11">
        <text>Couples ATP hydrolysis with the unwinding of duplex DNA by translocating in the 3'-5' direction.</text>
        <dbReference type="EC" id="5.6.2.4"/>
    </reaction>
</comment>
<dbReference type="PROSITE" id="PS51198">
    <property type="entry name" value="UVRD_HELICASE_ATP_BIND"/>
    <property type="match status" value="1"/>
</dbReference>
<reference evidence="19 20" key="1">
    <citation type="submission" date="2017-05" db="EMBL/GenBank/DDBJ databases">
        <authorList>
            <person name="Song R."/>
            <person name="Chenine A.L."/>
            <person name="Ruprecht R.M."/>
        </authorList>
    </citation>
    <scope>NUCLEOTIDE SEQUENCE [LARGE SCALE GENOMIC DNA]</scope>
    <source>
        <strain evidence="19 20">CECT 8663</strain>
    </source>
</reference>
<dbReference type="GO" id="GO:0016887">
    <property type="term" value="F:ATP hydrolysis activity"/>
    <property type="evidence" value="ECO:0007669"/>
    <property type="project" value="RHEA"/>
</dbReference>
<dbReference type="Gene3D" id="1.10.486.10">
    <property type="entry name" value="PCRA, domain 4"/>
    <property type="match status" value="1"/>
</dbReference>
<name>A0A238K9V2_9RHOB</name>
<evidence type="ECO:0000256" key="9">
    <source>
        <dbReference type="ARBA" id="ARBA00023204"/>
    </source>
</evidence>
<dbReference type="AlphaFoldDB" id="A0A238K9V2"/>
<dbReference type="InterPro" id="IPR014151">
    <property type="entry name" value="DNA_helicase_AddA"/>
</dbReference>
<keyword evidence="9" id="KW-0234">DNA repair</keyword>
<keyword evidence="4 15" id="KW-0378">Hydrolase</keyword>
<gene>
    <name evidence="19" type="primary">addA</name>
    <name evidence="19" type="ORF">PEV8663_01656</name>
</gene>
<evidence type="ECO:0000256" key="7">
    <source>
        <dbReference type="ARBA" id="ARBA00022840"/>
    </source>
</evidence>
<feature type="domain" description="UvrD-like helicase C-terminal" evidence="18">
    <location>
        <begin position="474"/>
        <end position="774"/>
    </location>
</feature>
<evidence type="ECO:0000256" key="4">
    <source>
        <dbReference type="ARBA" id="ARBA00022801"/>
    </source>
</evidence>
<keyword evidence="2 15" id="KW-0547">Nucleotide-binding</keyword>
<evidence type="ECO:0000256" key="2">
    <source>
        <dbReference type="ARBA" id="ARBA00022741"/>
    </source>
</evidence>
<dbReference type="EC" id="5.6.2.4" evidence="12"/>
<dbReference type="InterPro" id="IPR027417">
    <property type="entry name" value="P-loop_NTPase"/>
</dbReference>
<evidence type="ECO:0000256" key="1">
    <source>
        <dbReference type="ARBA" id="ARBA00022722"/>
    </source>
</evidence>
<organism evidence="19 20">
    <name type="scientific">Pelagimonas varians</name>
    <dbReference type="NCBI Taxonomy" id="696760"/>
    <lineage>
        <taxon>Bacteria</taxon>
        <taxon>Pseudomonadati</taxon>
        <taxon>Pseudomonadota</taxon>
        <taxon>Alphaproteobacteria</taxon>
        <taxon>Rhodobacterales</taxon>
        <taxon>Roseobacteraceae</taxon>
        <taxon>Pelagimonas</taxon>
    </lineage>
</organism>
<evidence type="ECO:0000256" key="10">
    <source>
        <dbReference type="ARBA" id="ARBA00023235"/>
    </source>
</evidence>
<keyword evidence="1" id="KW-0540">Nuclease</keyword>
<feature type="domain" description="UvrD-like helicase ATP-binding" evidence="17">
    <location>
        <begin position="3"/>
        <end position="469"/>
    </location>
</feature>
<keyword evidence="6" id="KW-0269">Exonuclease</keyword>
<dbReference type="Gene3D" id="3.40.50.300">
    <property type="entry name" value="P-loop containing nucleotide triphosphate hydrolases"/>
    <property type="match status" value="3"/>
</dbReference>
<dbReference type="InterPro" id="IPR000212">
    <property type="entry name" value="DNA_helicase_UvrD/REP"/>
</dbReference>
<dbReference type="Pfam" id="PF12705">
    <property type="entry name" value="PDDEXK_1"/>
    <property type="match status" value="1"/>
</dbReference>
<evidence type="ECO:0000313" key="20">
    <source>
        <dbReference type="Proteomes" id="UP000220836"/>
    </source>
</evidence>
<dbReference type="PANTHER" id="PTHR11070">
    <property type="entry name" value="UVRD / RECB / PCRA DNA HELICASE FAMILY MEMBER"/>
    <property type="match status" value="1"/>
</dbReference>
<evidence type="ECO:0000256" key="16">
    <source>
        <dbReference type="SAM" id="MobiDB-lite"/>
    </source>
</evidence>
<proteinExistence type="predicted"/>
<dbReference type="SUPFAM" id="SSF52540">
    <property type="entry name" value="P-loop containing nucleoside triphosphate hydrolases"/>
    <property type="match status" value="1"/>
</dbReference>
<dbReference type="OrthoDB" id="9810135at2"/>
<dbReference type="Proteomes" id="UP000220836">
    <property type="component" value="Unassembled WGS sequence"/>
</dbReference>
<evidence type="ECO:0000256" key="11">
    <source>
        <dbReference type="ARBA" id="ARBA00034617"/>
    </source>
</evidence>